<name>A0A1G6REC2_9BACT</name>
<evidence type="ECO:0000313" key="2">
    <source>
        <dbReference type="EMBL" id="SDD02743.1"/>
    </source>
</evidence>
<dbReference type="InterPro" id="IPR011059">
    <property type="entry name" value="Metal-dep_hydrolase_composite"/>
</dbReference>
<dbReference type="GO" id="GO:0016811">
    <property type="term" value="F:hydrolase activity, acting on carbon-nitrogen (but not peptide) bonds, in linear amides"/>
    <property type="evidence" value="ECO:0007669"/>
    <property type="project" value="InterPro"/>
</dbReference>
<evidence type="ECO:0000259" key="1">
    <source>
        <dbReference type="Pfam" id="PF07969"/>
    </source>
</evidence>
<protein>
    <submittedName>
        <fullName evidence="2">N-acyl-D-amino-acid deacylase</fullName>
    </submittedName>
</protein>
<dbReference type="SUPFAM" id="SSF51556">
    <property type="entry name" value="Metallo-dependent hydrolases"/>
    <property type="match status" value="1"/>
</dbReference>
<dbReference type="EMBL" id="FNAC01000012">
    <property type="protein sequence ID" value="SDD02743.1"/>
    <property type="molecule type" value="Genomic_DNA"/>
</dbReference>
<dbReference type="Proteomes" id="UP000199060">
    <property type="component" value="Unassembled WGS sequence"/>
</dbReference>
<proteinExistence type="predicted"/>
<feature type="domain" description="Amidohydrolase 3" evidence="1">
    <location>
        <begin position="68"/>
        <end position="292"/>
    </location>
</feature>
<dbReference type="InterPro" id="IPR032466">
    <property type="entry name" value="Metal_Hydrolase"/>
</dbReference>
<sequence>MKKKYLHLLFIFLGLFSCGRHDTFDILIVKGTVYDGQNQPPTQKDIGIRDGKIVAIGDLEGQKSRKTILAEGLAVAPGFIDMHTHLEPLLEMPLAESLVRQGVTFALGGPDGGGPWPFDSYLDSLEKIDLGLNVGYLIGHNTIRREIMGNEDRAPESAELDSLKSYVHQAMDAGAFGISTGLKYLPGTFAKLDEIVTLSQVVAAEGGIYTSHLREEGLGLIDAVQEAIKISKEANIPVVLTHHKAIGIKMWGQSSRTLALVDSARAVGLDIMMDQYPYAASHTGISVLIPSWALEGDQFEERISNPALKDSIKAGIIFNILNDRGGSDLRRIQFSRVSWKKELEGKTLQDWLAMEGMEATIENGAELVIQAQLNGGTGTIYHAMDENDVENIMQHPQTMIGSDGRLSIPGEGHPHPRAYGTFPRVLGHYSREKGVLDLHTAIHKMTGLSAERLGLKGRGKIQEGNFADIVIFDPQTIKDKSTFTDPHQYPEGIPFVIVNGQVAVEDDRFLGRGFGQVIRKNQQ</sequence>
<dbReference type="OrthoDB" id="9775607at2"/>
<dbReference type="PANTHER" id="PTHR11647:SF1">
    <property type="entry name" value="COLLAPSIN RESPONSE MEDIATOR PROTEIN"/>
    <property type="match status" value="1"/>
</dbReference>
<dbReference type="CDD" id="cd01297">
    <property type="entry name" value="D-aminoacylase"/>
    <property type="match status" value="1"/>
</dbReference>
<keyword evidence="3" id="KW-1185">Reference proteome</keyword>
<organism evidence="2 3">
    <name type="scientific">Algoriphagus faecimaris</name>
    <dbReference type="NCBI Taxonomy" id="686796"/>
    <lineage>
        <taxon>Bacteria</taxon>
        <taxon>Pseudomonadati</taxon>
        <taxon>Bacteroidota</taxon>
        <taxon>Cytophagia</taxon>
        <taxon>Cytophagales</taxon>
        <taxon>Cyclobacteriaceae</taxon>
        <taxon>Algoriphagus</taxon>
    </lineage>
</organism>
<dbReference type="InterPro" id="IPR023100">
    <property type="entry name" value="D-aminoacylase_insert_dom_sf"/>
</dbReference>
<dbReference type="InterPro" id="IPR050378">
    <property type="entry name" value="Metallo-dep_Hydrolases_sf"/>
</dbReference>
<dbReference type="Gene3D" id="3.30.1490.130">
    <property type="entry name" value="D-aminoacylase. Domain 3"/>
    <property type="match status" value="1"/>
</dbReference>
<dbReference type="PROSITE" id="PS51257">
    <property type="entry name" value="PROKAR_LIPOPROTEIN"/>
    <property type="match status" value="1"/>
</dbReference>
<dbReference type="Gene3D" id="3.20.20.140">
    <property type="entry name" value="Metal-dependent hydrolases"/>
    <property type="match status" value="1"/>
</dbReference>
<dbReference type="SUPFAM" id="SSF51338">
    <property type="entry name" value="Composite domain of metallo-dependent hydrolases"/>
    <property type="match status" value="1"/>
</dbReference>
<dbReference type="PANTHER" id="PTHR11647">
    <property type="entry name" value="HYDRANTOINASE/DIHYDROPYRIMIDINASE FAMILY MEMBER"/>
    <property type="match status" value="1"/>
</dbReference>
<feature type="domain" description="Amidohydrolase 3" evidence="1">
    <location>
        <begin position="387"/>
        <end position="503"/>
    </location>
</feature>
<dbReference type="RefSeq" id="WP_087938844.1">
    <property type="nucleotide sequence ID" value="NZ_FNAC01000012.1"/>
</dbReference>
<dbReference type="STRING" id="686796.SAMN04488104_101274"/>
<reference evidence="3" key="1">
    <citation type="submission" date="2016-10" db="EMBL/GenBank/DDBJ databases">
        <authorList>
            <person name="Varghese N."/>
            <person name="Submissions S."/>
        </authorList>
    </citation>
    <scope>NUCLEOTIDE SEQUENCE [LARGE SCALE GENOMIC DNA]</scope>
    <source>
        <strain evidence="3">DSM 23095</strain>
    </source>
</reference>
<evidence type="ECO:0000313" key="3">
    <source>
        <dbReference type="Proteomes" id="UP000199060"/>
    </source>
</evidence>
<dbReference type="Gene3D" id="2.30.40.10">
    <property type="entry name" value="Urease, subunit C, domain 1"/>
    <property type="match status" value="1"/>
</dbReference>
<gene>
    <name evidence="2" type="ORF">SAMN04488104_101274</name>
</gene>
<dbReference type="Pfam" id="PF07969">
    <property type="entry name" value="Amidohydro_3"/>
    <property type="match status" value="2"/>
</dbReference>
<dbReference type="AlphaFoldDB" id="A0A1G6REC2"/>
<dbReference type="InterPro" id="IPR013108">
    <property type="entry name" value="Amidohydro_3"/>
</dbReference>
<accession>A0A1G6REC2</accession>